<evidence type="ECO:0000256" key="1">
    <source>
        <dbReference type="SAM" id="MobiDB-lite"/>
    </source>
</evidence>
<protein>
    <submittedName>
        <fullName evidence="2">Uncharacterized protein</fullName>
    </submittedName>
</protein>
<evidence type="ECO:0000313" key="2">
    <source>
        <dbReference type="EMBL" id="GAA3588859.1"/>
    </source>
</evidence>
<organism evidence="2 3">
    <name type="scientific">Amycolatopsis ultiminotia</name>
    <dbReference type="NCBI Taxonomy" id="543629"/>
    <lineage>
        <taxon>Bacteria</taxon>
        <taxon>Bacillati</taxon>
        <taxon>Actinomycetota</taxon>
        <taxon>Actinomycetes</taxon>
        <taxon>Pseudonocardiales</taxon>
        <taxon>Pseudonocardiaceae</taxon>
        <taxon>Amycolatopsis</taxon>
    </lineage>
</organism>
<comment type="caution">
    <text evidence="2">The sequence shown here is derived from an EMBL/GenBank/DDBJ whole genome shotgun (WGS) entry which is preliminary data.</text>
</comment>
<evidence type="ECO:0000313" key="3">
    <source>
        <dbReference type="Proteomes" id="UP001500689"/>
    </source>
</evidence>
<reference evidence="3" key="1">
    <citation type="journal article" date="2019" name="Int. J. Syst. Evol. Microbiol.">
        <title>The Global Catalogue of Microorganisms (GCM) 10K type strain sequencing project: providing services to taxonomists for standard genome sequencing and annotation.</title>
        <authorList>
            <consortium name="The Broad Institute Genomics Platform"/>
            <consortium name="The Broad Institute Genome Sequencing Center for Infectious Disease"/>
            <person name="Wu L."/>
            <person name="Ma J."/>
        </authorList>
    </citation>
    <scope>NUCLEOTIDE SEQUENCE [LARGE SCALE GENOMIC DNA]</scope>
    <source>
        <strain evidence="3">JCM 16898</strain>
    </source>
</reference>
<dbReference type="EMBL" id="BAAAZN010000048">
    <property type="protein sequence ID" value="GAA3588859.1"/>
    <property type="molecule type" value="Genomic_DNA"/>
</dbReference>
<sequence length="103" mass="10939">MGGETPHQRDDVAGDPDMTTGMPLSRSTIPRHRSNTPGPARTASKRVLHPTRQSGDAIPAPAGRQHQPNPRPGTPRPARDPARPGPPSNEFLPPTPHPTTGDV</sequence>
<feature type="compositionally biased region" description="Pro residues" evidence="1">
    <location>
        <begin position="83"/>
        <end position="97"/>
    </location>
</feature>
<feature type="region of interest" description="Disordered" evidence="1">
    <location>
        <begin position="1"/>
        <end position="103"/>
    </location>
</feature>
<gene>
    <name evidence="2" type="ORF">GCM10022222_86490</name>
</gene>
<dbReference type="Proteomes" id="UP001500689">
    <property type="component" value="Unassembled WGS sequence"/>
</dbReference>
<proteinExistence type="predicted"/>
<accession>A0ABP6YSV3</accession>
<keyword evidence="3" id="KW-1185">Reference proteome</keyword>
<feature type="compositionally biased region" description="Basic and acidic residues" evidence="1">
    <location>
        <begin position="1"/>
        <end position="12"/>
    </location>
</feature>
<name>A0ABP6YSV3_9PSEU</name>